<accession>A0A7M5XPB5</accession>
<dbReference type="PROSITE" id="PS50026">
    <property type="entry name" value="EGF_3"/>
    <property type="match status" value="1"/>
</dbReference>
<organism evidence="3 4">
    <name type="scientific">Clytia hemisphaerica</name>
    <dbReference type="NCBI Taxonomy" id="252671"/>
    <lineage>
        <taxon>Eukaryota</taxon>
        <taxon>Metazoa</taxon>
        <taxon>Cnidaria</taxon>
        <taxon>Hydrozoa</taxon>
        <taxon>Hydroidolina</taxon>
        <taxon>Leptothecata</taxon>
        <taxon>Obeliida</taxon>
        <taxon>Clytiidae</taxon>
        <taxon>Clytia</taxon>
    </lineage>
</organism>
<reference evidence="3" key="1">
    <citation type="submission" date="2021-01" db="UniProtKB">
        <authorList>
            <consortium name="EnsemblMetazoa"/>
        </authorList>
    </citation>
    <scope>IDENTIFICATION</scope>
</reference>
<dbReference type="AlphaFoldDB" id="A0A7M5XPB5"/>
<evidence type="ECO:0000256" key="1">
    <source>
        <dbReference type="PROSITE-ProRule" id="PRU00076"/>
    </source>
</evidence>
<dbReference type="Proteomes" id="UP000594262">
    <property type="component" value="Unplaced"/>
</dbReference>
<dbReference type="SUPFAM" id="SSF57414">
    <property type="entry name" value="Hairpin loop containing domain-like"/>
    <property type="match status" value="1"/>
</dbReference>
<keyword evidence="4" id="KW-1185">Reference proteome</keyword>
<proteinExistence type="predicted"/>
<evidence type="ECO:0000259" key="2">
    <source>
        <dbReference type="PROSITE" id="PS50026"/>
    </source>
</evidence>
<keyword evidence="1" id="KW-1015">Disulfide bond</keyword>
<feature type="domain" description="EGF-like" evidence="2">
    <location>
        <begin position="106"/>
        <end position="147"/>
    </location>
</feature>
<evidence type="ECO:0000313" key="4">
    <source>
        <dbReference type="Proteomes" id="UP000594262"/>
    </source>
</evidence>
<sequence length="306" mass="35583">RGEASFTGWSQPKQKSIRTDKGSVVNTTYAIYKRNPLRCATNGYYEIIFERTMAECAQSCTDDNRCLMWFFHKNQHYCQLYKFTLYDLRLRSMYNPHMTYIDSFELKNPCTENANLCEHGSYCAADRPTESYECKNCLAPFTGQHCNETAGDDNFISATTTDDILFGRAVSCRHLRHYSNIPDSDHTVQYINPWRDDRKIKVLCKAGYMVLSHVKQNVTTPIREITKNELADGLDLTVPNFRAHTSFLNELYKLIDFDKFQFTCLHPNGTHFGISNELWTHRECERVVEYMTDQSTNVIPTTHCMK</sequence>
<dbReference type="InterPro" id="IPR000742">
    <property type="entry name" value="EGF"/>
</dbReference>
<protein>
    <recommendedName>
        <fullName evidence="2">EGF-like domain-containing protein</fullName>
    </recommendedName>
</protein>
<feature type="disulfide bond" evidence="1">
    <location>
        <begin position="117"/>
        <end position="134"/>
    </location>
</feature>
<dbReference type="EnsemblMetazoa" id="CLYHEMT026328.1">
    <property type="protein sequence ID" value="CLYHEMP026328.1"/>
    <property type="gene ID" value="CLYHEMG026328"/>
</dbReference>
<keyword evidence="1" id="KW-0245">EGF-like domain</keyword>
<name>A0A7M5XPB5_9CNID</name>
<comment type="caution">
    <text evidence="1">Lacks conserved residue(s) required for the propagation of feature annotation.</text>
</comment>
<dbReference type="OrthoDB" id="5978931at2759"/>
<feature type="disulfide bond" evidence="1">
    <location>
        <begin position="137"/>
        <end position="146"/>
    </location>
</feature>
<evidence type="ECO:0000313" key="3">
    <source>
        <dbReference type="EnsemblMetazoa" id="CLYHEMP026328.1"/>
    </source>
</evidence>